<evidence type="ECO:0000313" key="1">
    <source>
        <dbReference type="EMBL" id="CAG9953632.1"/>
    </source>
</evidence>
<dbReference type="EMBL" id="CADEHS020000533">
    <property type="protein sequence ID" value="CAG9953632.1"/>
    <property type="molecule type" value="Genomic_DNA"/>
</dbReference>
<proteinExistence type="predicted"/>
<accession>A0ACA9UMP0</accession>
<keyword evidence="2" id="KW-1185">Reference proteome</keyword>
<gene>
    <name evidence="1" type="ORF">CRV2_00015002</name>
</gene>
<reference evidence="1" key="1">
    <citation type="submission" date="2020-04" db="EMBL/GenBank/DDBJ databases">
        <authorList>
            <person name="Broberg M."/>
        </authorList>
    </citation>
    <scope>NUCLEOTIDE SEQUENCE</scope>
</reference>
<name>A0ACA9UMP0_BIOOC</name>
<comment type="caution">
    <text evidence="1">The sequence shown here is derived from an EMBL/GenBank/DDBJ whole genome shotgun (WGS) entry which is preliminary data.</text>
</comment>
<organism evidence="1 2">
    <name type="scientific">Clonostachys rosea f. rosea IK726</name>
    <dbReference type="NCBI Taxonomy" id="1349383"/>
    <lineage>
        <taxon>Eukaryota</taxon>
        <taxon>Fungi</taxon>
        <taxon>Dikarya</taxon>
        <taxon>Ascomycota</taxon>
        <taxon>Pezizomycotina</taxon>
        <taxon>Sordariomycetes</taxon>
        <taxon>Hypocreomycetidae</taxon>
        <taxon>Hypocreales</taxon>
        <taxon>Bionectriaceae</taxon>
        <taxon>Clonostachys</taxon>
    </lineage>
</organism>
<sequence length="383" mass="43712">MEVVLCFAGIIHLAKKLKRKYHEVKIKASVFEYEITISCSNLVRSANSLNTANKNLETLYSEHTESPIFKHMNKQLPLFKEGQQGIRNMLKWLALQAQSFEGSLGFIVMWKWKNMKPIFDWLEAQMQFMLLNILVINSTVELNIMAKFLTTPGNGSPPLCRSRLSIKDFERQIKELQEAQKLREGQLSLVTKITSSSQKYMRDSMDMLQTLKKTYTPSAAGVLASVRDLRSRSPSRATIAQPQNPVQEQQEPTLIVYSRHNKNVFSYYIKSGDPTGPTRNVLSQINIRIPINIISIYKAQELGLSIQDLEPGDPQKVRYISSEHRTSNWKVVGKTLDIKIYSDSSAHTKPKTLSLFVAHASLDPPIILGQPFLKQSKRNYRIQ</sequence>
<dbReference type="Proteomes" id="UP000836387">
    <property type="component" value="Unassembled WGS sequence"/>
</dbReference>
<reference evidence="1" key="2">
    <citation type="submission" date="2021-10" db="EMBL/GenBank/DDBJ databases">
        <authorList>
            <person name="Piombo E."/>
        </authorList>
    </citation>
    <scope>NUCLEOTIDE SEQUENCE</scope>
</reference>
<protein>
    <submittedName>
        <fullName evidence="1">Uncharacterized protein</fullName>
    </submittedName>
</protein>
<evidence type="ECO:0000313" key="2">
    <source>
        <dbReference type="Proteomes" id="UP000836387"/>
    </source>
</evidence>